<evidence type="ECO:0000313" key="2">
    <source>
        <dbReference type="Proteomes" id="UP000215355"/>
    </source>
</evidence>
<evidence type="ECO:0000313" key="1">
    <source>
        <dbReference type="EMBL" id="SNV37413.1"/>
    </source>
</evidence>
<name>A0AAJ4X9F2_9SPHI</name>
<dbReference type="KEGG" id="smiz:4412673_00208"/>
<proteinExistence type="predicted"/>
<sequence>MYNNPKSVGWPSKITYDNKIILKMPKDKARLCVANAFLGLGNDTPNQDEYFNPKSHRFLTIDEGDTNRTSFKRLHRYRFNPTVAYLTKPVREVFTSYNSDIRLSKDLNYYVVRKNWDTQPSNTPSEVDFEPFDVARYTLRRKWIYVDTITEVQYNLIGADPVITKRIYQYSDTNHLQLTQIRTIGSDGGVNVRLVTYPLQYSNSTGSIGEMKQNHLVSFPIESIEYKELGSAKIVLSGEIIKYRNGIKGTIDEVLKLRLNSPIPIASFKLSNRLLGQLPSEGIDGSFVPDNRYSPEIIFGSYDSYSNPLELRLKSGPPTVYLWGYGGQYPIAKIENATYAEVAAVFGSSSATILNALNAHNVSDATINTHMKTLRDSLGSSQVTSYTYGPLVGMTSKTDPRGITEHYQYDGFLRLKGVLDFEMNVLMDYQYHYRP</sequence>
<dbReference type="EMBL" id="LT906468">
    <property type="protein sequence ID" value="SNV37413.1"/>
    <property type="molecule type" value="Genomic_DNA"/>
</dbReference>
<accession>A0AAJ4X9F2</accession>
<reference evidence="1 2" key="1">
    <citation type="submission" date="2017-06" db="EMBL/GenBank/DDBJ databases">
        <authorList>
            <consortium name="Pathogen Informatics"/>
        </authorList>
    </citation>
    <scope>NUCLEOTIDE SEQUENCE [LARGE SCALE GENOMIC DNA]</scope>
    <source>
        <strain evidence="1 2">NCTC12149</strain>
    </source>
</reference>
<evidence type="ECO:0008006" key="3">
    <source>
        <dbReference type="Google" id="ProtNLM"/>
    </source>
</evidence>
<gene>
    <name evidence="1" type="ORF">SAMEA4412673_00208</name>
</gene>
<dbReference type="Proteomes" id="UP000215355">
    <property type="component" value="Chromosome 1"/>
</dbReference>
<protein>
    <recommendedName>
        <fullName evidence="3">YD repeat-containing protein</fullName>
    </recommendedName>
</protein>
<organism evidence="1 2">
    <name type="scientific">Sphingobacterium mizutaii</name>
    <dbReference type="NCBI Taxonomy" id="1010"/>
    <lineage>
        <taxon>Bacteria</taxon>
        <taxon>Pseudomonadati</taxon>
        <taxon>Bacteroidota</taxon>
        <taxon>Sphingobacteriia</taxon>
        <taxon>Sphingobacteriales</taxon>
        <taxon>Sphingobacteriaceae</taxon>
        <taxon>Sphingobacterium</taxon>
    </lineage>
</organism>
<dbReference type="AlphaFoldDB" id="A0AAJ4X9F2"/>